<evidence type="ECO:0000313" key="4">
    <source>
        <dbReference type="Proteomes" id="UP000831782"/>
    </source>
</evidence>
<name>A0ABY4EUK6_9BACI</name>
<feature type="compositionally biased region" description="Basic and acidic residues" evidence="1">
    <location>
        <begin position="91"/>
        <end position="108"/>
    </location>
</feature>
<keyword evidence="2" id="KW-0812">Transmembrane</keyword>
<organism evidence="3 4">
    <name type="scientific">Gracilibacillus caseinilyticus</name>
    <dbReference type="NCBI Taxonomy" id="2932256"/>
    <lineage>
        <taxon>Bacteria</taxon>
        <taxon>Bacillati</taxon>
        <taxon>Bacillota</taxon>
        <taxon>Bacilli</taxon>
        <taxon>Bacillales</taxon>
        <taxon>Bacillaceae</taxon>
        <taxon>Gracilibacillus</taxon>
    </lineage>
</organism>
<evidence type="ECO:0000256" key="2">
    <source>
        <dbReference type="SAM" id="Phobius"/>
    </source>
</evidence>
<protein>
    <submittedName>
        <fullName evidence="3">Uncharacterized protein</fullName>
    </submittedName>
</protein>
<accession>A0ABY4EUK6</accession>
<dbReference type="RefSeq" id="WP_244716799.1">
    <property type="nucleotide sequence ID" value="NZ_CP095072.1"/>
</dbReference>
<sequence length="389" mass="44866">MNKDKDYETRLKEQLRSMPKIKDERTKEEIYRQIQLQMIEKEEAKQRKKRWFWIPAISAVTCALLVFIVFLSQDRLTQFEQSSSPSASDEAQIRFESQENSIESRDSEESGQMEEASEESDNTTEDSVLQYQLEILPKEKIKKLGLLTTPPQYVVPITISEQKIKEPFSFNKLGDEIDLAVNGLQDIGLKHMTFTKKEQIVVASVQHDFTIEPDTASQQLFDQLMNLIFQPFRVKQIQFDQTNDFIDQINMVDNTYILKGSGTVVYKQYRYNAQASGWLVATKVAQFDSIEKALNEMKKAEPQYHVKSTIPNDAEIKVKQAEDDTLELQIVSAKTGQNQKTVNMIEAIIATAYSFGFQTVQFDIGYEQVGKYDLTKPVQTDQQINVIYR</sequence>
<dbReference type="EMBL" id="CP095072">
    <property type="protein sequence ID" value="UOQ47547.1"/>
    <property type="molecule type" value="Genomic_DNA"/>
</dbReference>
<proteinExistence type="predicted"/>
<dbReference type="Proteomes" id="UP000831782">
    <property type="component" value="Chromosome"/>
</dbReference>
<reference evidence="3 4" key="1">
    <citation type="submission" date="2022-04" db="EMBL/GenBank/DDBJ databases">
        <title>Gracilibacillus sp. isolated from saltern.</title>
        <authorList>
            <person name="Won M."/>
            <person name="Lee C.-M."/>
            <person name="Woen H.-Y."/>
            <person name="Kwon S.-W."/>
        </authorList>
    </citation>
    <scope>NUCLEOTIDE SEQUENCE [LARGE SCALE GENOMIC DNA]</scope>
    <source>
        <strain evidence="3 4">SSWR10-1</strain>
    </source>
</reference>
<feature type="region of interest" description="Disordered" evidence="1">
    <location>
        <begin position="82"/>
        <end position="125"/>
    </location>
</feature>
<keyword evidence="2" id="KW-1133">Transmembrane helix</keyword>
<keyword evidence="2" id="KW-0472">Membrane</keyword>
<keyword evidence="4" id="KW-1185">Reference proteome</keyword>
<gene>
    <name evidence="3" type="ORF">MUN88_16000</name>
</gene>
<feature type="transmembrane region" description="Helical" evidence="2">
    <location>
        <begin position="51"/>
        <end position="71"/>
    </location>
</feature>
<evidence type="ECO:0000313" key="3">
    <source>
        <dbReference type="EMBL" id="UOQ47547.1"/>
    </source>
</evidence>
<evidence type="ECO:0000256" key="1">
    <source>
        <dbReference type="SAM" id="MobiDB-lite"/>
    </source>
</evidence>
<feature type="compositionally biased region" description="Acidic residues" evidence="1">
    <location>
        <begin position="109"/>
        <end position="124"/>
    </location>
</feature>